<dbReference type="Gene3D" id="1.20.120.450">
    <property type="entry name" value="dinb family like domain"/>
    <property type="match status" value="1"/>
</dbReference>
<dbReference type="SUPFAM" id="SSF109854">
    <property type="entry name" value="DinB/YfiT-like putative metalloenzymes"/>
    <property type="match status" value="1"/>
</dbReference>
<dbReference type="Proteomes" id="UP000321532">
    <property type="component" value="Unassembled WGS sequence"/>
</dbReference>
<dbReference type="OrthoDB" id="9814103at2"/>
<keyword evidence="3" id="KW-1185">Reference proteome</keyword>
<feature type="domain" description="DinB-like" evidence="1">
    <location>
        <begin position="30"/>
        <end position="145"/>
    </location>
</feature>
<gene>
    <name evidence="2" type="ORF">AAE02nite_35770</name>
</gene>
<organism evidence="2 3">
    <name type="scientific">Adhaeribacter aerolatus</name>
    <dbReference type="NCBI Taxonomy" id="670289"/>
    <lineage>
        <taxon>Bacteria</taxon>
        <taxon>Pseudomonadati</taxon>
        <taxon>Bacteroidota</taxon>
        <taxon>Cytophagia</taxon>
        <taxon>Cytophagales</taxon>
        <taxon>Hymenobacteraceae</taxon>
        <taxon>Adhaeribacter</taxon>
    </lineage>
</organism>
<evidence type="ECO:0000313" key="3">
    <source>
        <dbReference type="Proteomes" id="UP000321532"/>
    </source>
</evidence>
<evidence type="ECO:0000259" key="1">
    <source>
        <dbReference type="Pfam" id="PF12867"/>
    </source>
</evidence>
<dbReference type="AlphaFoldDB" id="A0A512B1S3"/>
<name>A0A512B1S3_9BACT</name>
<proteinExistence type="predicted"/>
<accession>A0A512B1S3</accession>
<comment type="caution">
    <text evidence="2">The sequence shown here is derived from an EMBL/GenBank/DDBJ whole genome shotgun (WGS) entry which is preliminary data.</text>
</comment>
<dbReference type="RefSeq" id="WP_146900909.1">
    <property type="nucleotide sequence ID" value="NZ_BJYS01000028.1"/>
</dbReference>
<sequence length="158" mass="18265">MKISEQIAKHFREVYFGGNWTEVNLKESLAGLTWQQATTPIHNCNTIAALVYHTSYYVSRVLKVLEGEPLDASDTDSFNLPPISSQEDWEKLMDKTWADAESFASLLEQLPEHKLWEDFANNKYGNYYRNIHGIIEHTHYHLGQIVLIKKILLQVNNS</sequence>
<dbReference type="Pfam" id="PF12867">
    <property type="entry name" value="DinB_2"/>
    <property type="match status" value="1"/>
</dbReference>
<reference evidence="2 3" key="1">
    <citation type="submission" date="2019-07" db="EMBL/GenBank/DDBJ databases">
        <title>Whole genome shotgun sequence of Adhaeribacter aerolatus NBRC 106133.</title>
        <authorList>
            <person name="Hosoyama A."/>
            <person name="Uohara A."/>
            <person name="Ohji S."/>
            <person name="Ichikawa N."/>
        </authorList>
    </citation>
    <scope>NUCLEOTIDE SEQUENCE [LARGE SCALE GENOMIC DNA]</scope>
    <source>
        <strain evidence="2 3">NBRC 106133</strain>
    </source>
</reference>
<dbReference type="EMBL" id="BJYS01000028">
    <property type="protein sequence ID" value="GEO05913.1"/>
    <property type="molecule type" value="Genomic_DNA"/>
</dbReference>
<dbReference type="InterPro" id="IPR034660">
    <property type="entry name" value="DinB/YfiT-like"/>
</dbReference>
<dbReference type="InterPro" id="IPR024775">
    <property type="entry name" value="DinB-like"/>
</dbReference>
<evidence type="ECO:0000313" key="2">
    <source>
        <dbReference type="EMBL" id="GEO05913.1"/>
    </source>
</evidence>
<protein>
    <recommendedName>
        <fullName evidence="1">DinB-like domain-containing protein</fullName>
    </recommendedName>
</protein>